<name>A0A8H7CJ02_9AGAR</name>
<organism evidence="6 7">
    <name type="scientific">Mycena venus</name>
    <dbReference type="NCBI Taxonomy" id="2733690"/>
    <lineage>
        <taxon>Eukaryota</taxon>
        <taxon>Fungi</taxon>
        <taxon>Dikarya</taxon>
        <taxon>Basidiomycota</taxon>
        <taxon>Agaricomycotina</taxon>
        <taxon>Agaricomycetes</taxon>
        <taxon>Agaricomycetidae</taxon>
        <taxon>Agaricales</taxon>
        <taxon>Marasmiineae</taxon>
        <taxon>Mycenaceae</taxon>
        <taxon>Mycena</taxon>
    </lineage>
</organism>
<reference evidence="6" key="1">
    <citation type="submission" date="2020-05" db="EMBL/GenBank/DDBJ databases">
        <title>Mycena genomes resolve the evolution of fungal bioluminescence.</title>
        <authorList>
            <person name="Tsai I.J."/>
        </authorList>
    </citation>
    <scope>NUCLEOTIDE SEQUENCE</scope>
    <source>
        <strain evidence="6">CCC161011</strain>
    </source>
</reference>
<dbReference type="InterPro" id="IPR002893">
    <property type="entry name" value="Znf_MYND"/>
</dbReference>
<dbReference type="OrthoDB" id="2818493at2759"/>
<evidence type="ECO:0000256" key="1">
    <source>
        <dbReference type="ARBA" id="ARBA00022723"/>
    </source>
</evidence>
<evidence type="ECO:0000256" key="4">
    <source>
        <dbReference type="PROSITE-ProRule" id="PRU00134"/>
    </source>
</evidence>
<feature type="domain" description="MYND-type" evidence="5">
    <location>
        <begin position="9"/>
        <end position="47"/>
    </location>
</feature>
<dbReference type="Pfam" id="PF01753">
    <property type="entry name" value="zf-MYND"/>
    <property type="match status" value="1"/>
</dbReference>
<proteinExistence type="predicted"/>
<dbReference type="Gene3D" id="6.10.140.2220">
    <property type="match status" value="1"/>
</dbReference>
<evidence type="ECO:0000259" key="5">
    <source>
        <dbReference type="PROSITE" id="PS50865"/>
    </source>
</evidence>
<keyword evidence="1" id="KW-0479">Metal-binding</keyword>
<dbReference type="GO" id="GO:0008270">
    <property type="term" value="F:zinc ion binding"/>
    <property type="evidence" value="ECO:0007669"/>
    <property type="project" value="UniProtKB-KW"/>
</dbReference>
<keyword evidence="3" id="KW-0862">Zinc</keyword>
<protein>
    <submittedName>
        <fullName evidence="6">MYND-type domain-containing protein</fullName>
    </submittedName>
</protein>
<keyword evidence="7" id="KW-1185">Reference proteome</keyword>
<evidence type="ECO:0000256" key="3">
    <source>
        <dbReference type="ARBA" id="ARBA00022833"/>
    </source>
</evidence>
<keyword evidence="2 4" id="KW-0863">Zinc-finger</keyword>
<evidence type="ECO:0000256" key="2">
    <source>
        <dbReference type="ARBA" id="ARBA00022771"/>
    </source>
</evidence>
<gene>
    <name evidence="6" type="ORF">MVEN_02154800</name>
</gene>
<sequence length="219" mass="25055">MPPQPTELCENCTVRRMDLRRCAGCGHVRYCSKECQKAHWKQHKPYCTGNIRIAREAAALGPDYRDRLKAIGKWSEAFSVAIGSASVSALDVMTHPERIDDYILVIFVNFLGTGAKPPFTHDIIGAEVVPLEDLRAVARAASQEQLELFDRDLAPRPGMIRVLLSDSRLPWSYTTPFVVPEDVSTWRRDQLWLQHLQMRVTRPRHRSRRVRLAHSSQIE</sequence>
<dbReference type="SUPFAM" id="SSF144232">
    <property type="entry name" value="HIT/MYND zinc finger-like"/>
    <property type="match status" value="1"/>
</dbReference>
<evidence type="ECO:0000313" key="7">
    <source>
        <dbReference type="Proteomes" id="UP000620124"/>
    </source>
</evidence>
<comment type="caution">
    <text evidence="6">The sequence shown here is derived from an EMBL/GenBank/DDBJ whole genome shotgun (WGS) entry which is preliminary data.</text>
</comment>
<dbReference type="PROSITE" id="PS01360">
    <property type="entry name" value="ZF_MYND_1"/>
    <property type="match status" value="1"/>
</dbReference>
<accession>A0A8H7CJ02</accession>
<dbReference type="PROSITE" id="PS50865">
    <property type="entry name" value="ZF_MYND_2"/>
    <property type="match status" value="1"/>
</dbReference>
<dbReference type="AlphaFoldDB" id="A0A8H7CJ02"/>
<dbReference type="EMBL" id="JACAZI010000022">
    <property type="protein sequence ID" value="KAF7337168.1"/>
    <property type="molecule type" value="Genomic_DNA"/>
</dbReference>
<evidence type="ECO:0000313" key="6">
    <source>
        <dbReference type="EMBL" id="KAF7337168.1"/>
    </source>
</evidence>
<dbReference type="Proteomes" id="UP000620124">
    <property type="component" value="Unassembled WGS sequence"/>
</dbReference>